<dbReference type="InterPro" id="IPR042178">
    <property type="entry name" value="Serpin_sf_1"/>
</dbReference>
<dbReference type="InterPro" id="IPR000215">
    <property type="entry name" value="Serpin_fam"/>
</dbReference>
<evidence type="ECO:0000313" key="6">
    <source>
        <dbReference type="EMBL" id="VVC37412.1"/>
    </source>
</evidence>
<keyword evidence="7" id="KW-1185">Reference proteome</keyword>
<dbReference type="Gene3D" id="3.30.497.10">
    <property type="entry name" value="Antithrombin, subunit I, domain 2"/>
    <property type="match status" value="1"/>
</dbReference>
<keyword evidence="2" id="KW-0646">Protease inhibitor</keyword>
<dbReference type="PANTHER" id="PTHR11461">
    <property type="entry name" value="SERINE PROTEASE INHIBITOR, SERPIN"/>
    <property type="match status" value="1"/>
</dbReference>
<dbReference type="AlphaFoldDB" id="A0A5E4MYH7"/>
<evidence type="ECO:0000256" key="4">
    <source>
        <dbReference type="RuleBase" id="RU000411"/>
    </source>
</evidence>
<dbReference type="Pfam" id="PF00079">
    <property type="entry name" value="Serpin"/>
    <property type="match status" value="1"/>
</dbReference>
<evidence type="ECO:0000259" key="5">
    <source>
        <dbReference type="SMART" id="SM00093"/>
    </source>
</evidence>
<evidence type="ECO:0000256" key="1">
    <source>
        <dbReference type="ARBA" id="ARBA00009500"/>
    </source>
</evidence>
<dbReference type="InterPro" id="IPR023796">
    <property type="entry name" value="Serpin_dom"/>
</dbReference>
<dbReference type="InterPro" id="IPR036186">
    <property type="entry name" value="Serpin_sf"/>
</dbReference>
<dbReference type="PANTHER" id="PTHR11461:SF211">
    <property type="entry name" value="GH10112P-RELATED"/>
    <property type="match status" value="1"/>
</dbReference>
<dbReference type="SMART" id="SM00093">
    <property type="entry name" value="SERPIN"/>
    <property type="match status" value="1"/>
</dbReference>
<evidence type="ECO:0000256" key="2">
    <source>
        <dbReference type="ARBA" id="ARBA00022690"/>
    </source>
</evidence>
<evidence type="ECO:0000256" key="3">
    <source>
        <dbReference type="ARBA" id="ARBA00022900"/>
    </source>
</evidence>
<reference evidence="6 7" key="1">
    <citation type="submission" date="2019-08" db="EMBL/GenBank/DDBJ databases">
        <authorList>
            <person name="Alioto T."/>
            <person name="Alioto T."/>
            <person name="Gomez Garrido J."/>
        </authorList>
    </citation>
    <scope>NUCLEOTIDE SEQUENCE [LARGE SCALE GENOMIC DNA]</scope>
</reference>
<organism evidence="6 7">
    <name type="scientific">Cinara cedri</name>
    <dbReference type="NCBI Taxonomy" id="506608"/>
    <lineage>
        <taxon>Eukaryota</taxon>
        <taxon>Metazoa</taxon>
        <taxon>Ecdysozoa</taxon>
        <taxon>Arthropoda</taxon>
        <taxon>Hexapoda</taxon>
        <taxon>Insecta</taxon>
        <taxon>Pterygota</taxon>
        <taxon>Neoptera</taxon>
        <taxon>Paraneoptera</taxon>
        <taxon>Hemiptera</taxon>
        <taxon>Sternorrhyncha</taxon>
        <taxon>Aphidomorpha</taxon>
        <taxon>Aphidoidea</taxon>
        <taxon>Aphididae</taxon>
        <taxon>Lachninae</taxon>
        <taxon>Cinara</taxon>
    </lineage>
</organism>
<protein>
    <submittedName>
        <fullName evidence="6">Serpin domain</fullName>
    </submittedName>
</protein>
<dbReference type="GO" id="GO:0005615">
    <property type="term" value="C:extracellular space"/>
    <property type="evidence" value="ECO:0007669"/>
    <property type="project" value="InterPro"/>
</dbReference>
<keyword evidence="3" id="KW-0722">Serine protease inhibitor</keyword>
<dbReference type="Gene3D" id="2.30.39.10">
    <property type="entry name" value="Alpha-1-antitrypsin, domain 1"/>
    <property type="match status" value="1"/>
</dbReference>
<dbReference type="GO" id="GO:0004867">
    <property type="term" value="F:serine-type endopeptidase inhibitor activity"/>
    <property type="evidence" value="ECO:0007669"/>
    <property type="project" value="UniProtKB-KW"/>
</dbReference>
<dbReference type="SUPFAM" id="SSF56574">
    <property type="entry name" value="Serpins"/>
    <property type="match status" value="1"/>
</dbReference>
<dbReference type="CDD" id="cd00172">
    <property type="entry name" value="serpin"/>
    <property type="match status" value="1"/>
</dbReference>
<sequence length="383" mass="43162">MDIVPVEPYQFTVSATNFSFSFFRELSTNVEGNVFASTYSVNLLLLLLTIGAQHKTADQLKSLLRLPEEQTQRYEEISTFIENTQDLESLTVANGIFSDKAFELSADYESQVRNYLKSEVKRFDFAGNSSAGESEINEWTSKKTNGKITKLFERGTIDSSTVLVLASAVYFKNKWKNQFKETKKGMWCLTAKDHIQTQMMHQTDYFYYYKDDQNNFSAVKLPYAKGDYDMLVLLPDKMDGVKALEKYILSDSSRFPILIANLTIHKVVLALPKFKFESNINLNSHMTNLGCGEMFTSTADFSKISSGGAGKLIVSKIKHKSYIDVNEYGTEAAAVAAVTMLKSSAFYPPDIKTVNFHACHPFLFVIVRGSNIIFMGRLANPNV</sequence>
<evidence type="ECO:0000313" key="7">
    <source>
        <dbReference type="Proteomes" id="UP000325440"/>
    </source>
</evidence>
<proteinExistence type="inferred from homology"/>
<feature type="domain" description="Serpin" evidence="5">
    <location>
        <begin position="20"/>
        <end position="381"/>
    </location>
</feature>
<dbReference type="EMBL" id="CABPRJ010001446">
    <property type="protein sequence ID" value="VVC37412.1"/>
    <property type="molecule type" value="Genomic_DNA"/>
</dbReference>
<name>A0A5E4MYH7_9HEMI</name>
<dbReference type="OrthoDB" id="671595at2759"/>
<comment type="similarity">
    <text evidence="1 4">Belongs to the serpin family.</text>
</comment>
<accession>A0A5E4MYH7</accession>
<gene>
    <name evidence="6" type="ORF">CINCED_3A004581</name>
</gene>
<dbReference type="Proteomes" id="UP000325440">
    <property type="component" value="Unassembled WGS sequence"/>
</dbReference>
<dbReference type="InterPro" id="IPR042185">
    <property type="entry name" value="Serpin_sf_2"/>
</dbReference>